<dbReference type="HOGENOM" id="CLU_097445_0_0_2"/>
<proteinExistence type="predicted"/>
<dbReference type="Pfam" id="PF06897">
    <property type="entry name" value="DUF1269"/>
    <property type="match status" value="1"/>
</dbReference>
<name>A0A0E3LAZ6_9EURY</name>
<dbReference type="AlphaFoldDB" id="A0A0E3LAZ6"/>
<feature type="transmembrane region" description="Helical" evidence="1">
    <location>
        <begin position="33"/>
        <end position="53"/>
    </location>
</feature>
<keyword evidence="1" id="KW-1133">Transmembrane helix</keyword>
<dbReference type="Proteomes" id="UP000033092">
    <property type="component" value="Chromosome"/>
</dbReference>
<dbReference type="EMBL" id="CP009507">
    <property type="protein sequence ID" value="AKB32886.1"/>
    <property type="molecule type" value="Genomic_DNA"/>
</dbReference>
<accession>A0A0E3LAZ6</accession>
<organism evidence="2 3">
    <name type="scientific">Methanosarcina siciliae HI350</name>
    <dbReference type="NCBI Taxonomy" id="1434119"/>
    <lineage>
        <taxon>Archaea</taxon>
        <taxon>Methanobacteriati</taxon>
        <taxon>Methanobacteriota</taxon>
        <taxon>Stenosarchaea group</taxon>
        <taxon>Methanomicrobia</taxon>
        <taxon>Methanosarcinales</taxon>
        <taxon>Methanosarcinaceae</taxon>
        <taxon>Methanosarcina</taxon>
    </lineage>
</organism>
<reference evidence="2 3" key="1">
    <citation type="submission" date="2014-07" db="EMBL/GenBank/DDBJ databases">
        <title>Methanogenic archaea and the global carbon cycle.</title>
        <authorList>
            <person name="Henriksen J.R."/>
            <person name="Luke J."/>
            <person name="Reinhart S."/>
            <person name="Benedict M.N."/>
            <person name="Youngblut N.D."/>
            <person name="Metcalf M.E."/>
            <person name="Whitaker R.J."/>
            <person name="Metcalf W.W."/>
        </authorList>
    </citation>
    <scope>NUCLEOTIDE SEQUENCE [LARGE SCALE GENOMIC DNA]</scope>
    <source>
        <strain evidence="2 3">HI350</strain>
    </source>
</reference>
<evidence type="ECO:0000256" key="1">
    <source>
        <dbReference type="SAM" id="Phobius"/>
    </source>
</evidence>
<gene>
    <name evidence="2" type="ORF">MSSIH_2196</name>
</gene>
<keyword evidence="1" id="KW-0472">Membrane</keyword>
<protein>
    <submittedName>
        <fullName evidence="2">Putative membrane protein</fullName>
    </submittedName>
</protein>
<sequence>MIEDLSKQQLITLQDAAIVSWPMGKKKPKTKQLTSMTGVGALSGAFWGMLFGLIFLVPIFGMVVGAAIGALSASFADVGISDDFIKSVRSKVTEGTSALFLLTSDAVQDKVVEATRGMKFELIASNLSQEEEDKLREVFAEEEAAAPAH</sequence>
<dbReference type="InterPro" id="IPR009200">
    <property type="entry name" value="DUF1269_membrane"/>
</dbReference>
<keyword evidence="1" id="KW-0812">Transmembrane</keyword>
<evidence type="ECO:0000313" key="2">
    <source>
        <dbReference type="EMBL" id="AKB32886.1"/>
    </source>
</evidence>
<dbReference type="KEGG" id="msz:MSSIH_2196"/>
<dbReference type="PATRIC" id="fig|1434119.4.peg.2864"/>
<feature type="transmembrane region" description="Helical" evidence="1">
    <location>
        <begin position="59"/>
        <end position="80"/>
    </location>
</feature>
<evidence type="ECO:0000313" key="3">
    <source>
        <dbReference type="Proteomes" id="UP000033092"/>
    </source>
</evidence>